<reference evidence="1 2" key="1">
    <citation type="journal article" date="2016" name="Nat. Commun.">
        <title>Thousands of microbial genomes shed light on interconnected biogeochemical processes in an aquifer system.</title>
        <authorList>
            <person name="Anantharaman K."/>
            <person name="Brown C.T."/>
            <person name="Hug L.A."/>
            <person name="Sharon I."/>
            <person name="Castelle C.J."/>
            <person name="Probst A.J."/>
            <person name="Thomas B.C."/>
            <person name="Singh A."/>
            <person name="Wilkins M.J."/>
            <person name="Karaoz U."/>
            <person name="Brodie E.L."/>
            <person name="Williams K.H."/>
            <person name="Hubbard S.S."/>
            <person name="Banfield J.F."/>
        </authorList>
    </citation>
    <scope>NUCLEOTIDE SEQUENCE [LARGE SCALE GENOMIC DNA]</scope>
</reference>
<sequence>MCINGYDPCQDDIGCISAQKAKILRRFKKRPNLMTISLGYPRSAKKKGGINISTNIPAPPTMFN</sequence>
<dbReference type="STRING" id="1801992.A2Y98_01755"/>
<accession>A0A1G2F6T7</accession>
<evidence type="ECO:0000313" key="2">
    <source>
        <dbReference type="Proteomes" id="UP000179099"/>
    </source>
</evidence>
<evidence type="ECO:0000313" key="1">
    <source>
        <dbReference type="EMBL" id="OGZ33637.1"/>
    </source>
</evidence>
<gene>
    <name evidence="1" type="ORF">A2Y98_01755</name>
</gene>
<dbReference type="AlphaFoldDB" id="A0A1G2F6T7"/>
<proteinExistence type="predicted"/>
<protein>
    <submittedName>
        <fullName evidence="1">Uncharacterized protein</fullName>
    </submittedName>
</protein>
<organism evidence="1 2">
    <name type="scientific">Candidatus Portnoybacteria bacterium RBG_19FT_COMBO_36_7</name>
    <dbReference type="NCBI Taxonomy" id="1801992"/>
    <lineage>
        <taxon>Bacteria</taxon>
        <taxon>Candidatus Portnoyibacteriota</taxon>
    </lineage>
</organism>
<dbReference type="EMBL" id="MHMW01000028">
    <property type="protein sequence ID" value="OGZ33637.1"/>
    <property type="molecule type" value="Genomic_DNA"/>
</dbReference>
<name>A0A1G2F6T7_9BACT</name>
<dbReference type="Proteomes" id="UP000179099">
    <property type="component" value="Unassembled WGS sequence"/>
</dbReference>
<comment type="caution">
    <text evidence="1">The sequence shown here is derived from an EMBL/GenBank/DDBJ whole genome shotgun (WGS) entry which is preliminary data.</text>
</comment>